<name>A0A1S0UKI8_LOALO</name>
<reference evidence="1" key="1">
    <citation type="submission" date="2012-04" db="EMBL/GenBank/DDBJ databases">
        <title>The Genome Sequence of Loa loa.</title>
        <authorList>
            <consortium name="The Broad Institute Genome Sequencing Platform"/>
            <consortium name="Broad Institute Genome Sequencing Center for Infectious Disease"/>
            <person name="Nutman T.B."/>
            <person name="Fink D.L."/>
            <person name="Russ C."/>
            <person name="Young S."/>
            <person name="Zeng Q."/>
            <person name="Gargeya S."/>
            <person name="Alvarado L."/>
            <person name="Berlin A."/>
            <person name="Chapman S.B."/>
            <person name="Chen Z."/>
            <person name="Freedman E."/>
            <person name="Gellesch M."/>
            <person name="Goldberg J."/>
            <person name="Griggs A."/>
            <person name="Gujja S."/>
            <person name="Heilman E.R."/>
            <person name="Heiman D."/>
            <person name="Howarth C."/>
            <person name="Mehta T."/>
            <person name="Neiman D."/>
            <person name="Pearson M."/>
            <person name="Roberts A."/>
            <person name="Saif S."/>
            <person name="Shea T."/>
            <person name="Shenoy N."/>
            <person name="Sisk P."/>
            <person name="Stolte C."/>
            <person name="Sykes S."/>
            <person name="White J."/>
            <person name="Yandava C."/>
            <person name="Haas B."/>
            <person name="Henn M.R."/>
            <person name="Nusbaum C."/>
            <person name="Birren B."/>
        </authorList>
    </citation>
    <scope>NUCLEOTIDE SEQUENCE [LARGE SCALE GENOMIC DNA]</scope>
</reference>
<dbReference type="InParanoid" id="A0A1S0UKI8"/>
<organism evidence="1">
    <name type="scientific">Loa loa</name>
    <name type="common">Eye worm</name>
    <name type="synonym">Filaria loa</name>
    <dbReference type="NCBI Taxonomy" id="7209"/>
    <lineage>
        <taxon>Eukaryota</taxon>
        <taxon>Metazoa</taxon>
        <taxon>Ecdysozoa</taxon>
        <taxon>Nematoda</taxon>
        <taxon>Chromadorea</taxon>
        <taxon>Rhabditida</taxon>
        <taxon>Spirurina</taxon>
        <taxon>Spiruromorpha</taxon>
        <taxon>Filarioidea</taxon>
        <taxon>Onchocercidae</taxon>
        <taxon>Loa</taxon>
    </lineage>
</organism>
<sequence length="92" mass="10838">MQFPDGPTIRRFFLIIVIICMIIPLRKADLWTETKRMSDLQQWRTLCARYTVALAYMKDSNARITVFAPINDVFIYNPDIRAFSQKEVLSHI</sequence>
<dbReference type="RefSeq" id="XP_020307043.1">
    <property type="nucleotide sequence ID" value="XM_020448659.1"/>
</dbReference>
<dbReference type="OMA" id="IICMIIP"/>
<dbReference type="CTD" id="9950688"/>
<dbReference type="GeneID" id="9950688"/>
<evidence type="ECO:0000313" key="1">
    <source>
        <dbReference type="EMBL" id="EJD76232.1"/>
    </source>
</evidence>
<protein>
    <recommendedName>
        <fullName evidence="2">FAS1 domain-containing protein</fullName>
    </recommendedName>
</protein>
<dbReference type="EMBL" id="JH712083">
    <property type="protein sequence ID" value="EJD76232.1"/>
    <property type="molecule type" value="Genomic_DNA"/>
</dbReference>
<gene>
    <name evidence="1" type="ORF">LOAG_13217</name>
</gene>
<evidence type="ECO:0008006" key="2">
    <source>
        <dbReference type="Google" id="ProtNLM"/>
    </source>
</evidence>
<accession>A0A1S0UKI8</accession>
<dbReference type="KEGG" id="loa:LOAG_13217"/>
<feature type="non-terminal residue" evidence="1">
    <location>
        <position position="92"/>
    </location>
</feature>
<dbReference type="OrthoDB" id="5810603at2759"/>
<proteinExistence type="predicted"/>
<dbReference type="AlphaFoldDB" id="A0A1S0UKI8"/>